<dbReference type="GO" id="GO:0043130">
    <property type="term" value="F:ubiquitin binding"/>
    <property type="evidence" value="ECO:0007669"/>
    <property type="project" value="UniProtKB-UniRule"/>
</dbReference>
<dbReference type="Pfam" id="PF09280">
    <property type="entry name" value="XPC-binding"/>
    <property type="match status" value="1"/>
</dbReference>
<dbReference type="Gene3D" id="1.10.10.540">
    <property type="entry name" value="XPC-binding domain"/>
    <property type="match status" value="1"/>
</dbReference>
<evidence type="ECO:0000256" key="6">
    <source>
        <dbReference type="RuleBase" id="RU367049"/>
    </source>
</evidence>
<dbReference type="CDD" id="cd01805">
    <property type="entry name" value="Ubl_Rad23"/>
    <property type="match status" value="1"/>
</dbReference>
<dbReference type="EMBL" id="JAATIP010000001">
    <property type="protein sequence ID" value="KAF4396840.1"/>
    <property type="molecule type" value="Genomic_DNA"/>
</dbReference>
<evidence type="ECO:0000256" key="1">
    <source>
        <dbReference type="ARBA" id="ARBA00009878"/>
    </source>
</evidence>
<evidence type="ECO:0000313" key="9">
    <source>
        <dbReference type="EMBL" id="KAF4396840.1"/>
    </source>
</evidence>
<evidence type="ECO:0000256" key="5">
    <source>
        <dbReference type="ARBA" id="ARBA00023242"/>
    </source>
</evidence>
<proteinExistence type="inferred from homology"/>
<dbReference type="GO" id="GO:0070628">
    <property type="term" value="F:proteasome binding"/>
    <property type="evidence" value="ECO:0007669"/>
    <property type="project" value="TreeGrafter"/>
</dbReference>
<dbReference type="FunFam" id="1.10.8.10:FF:000002">
    <property type="entry name" value="UV excision repair protein RAD23 homolog"/>
    <property type="match status" value="1"/>
</dbReference>
<keyword evidence="2" id="KW-0677">Repeat</keyword>
<evidence type="ECO:0000256" key="4">
    <source>
        <dbReference type="ARBA" id="ARBA00023204"/>
    </source>
</evidence>
<dbReference type="FunFam" id="3.10.20.90:FF:000069">
    <property type="entry name" value="UV excision repair protein RAD23"/>
    <property type="match status" value="1"/>
</dbReference>
<dbReference type="FunFam" id="1.10.8.10:FF:000003">
    <property type="entry name" value="UV excision repair protein RAD23 homolog"/>
    <property type="match status" value="1"/>
</dbReference>
<dbReference type="PROSITE" id="PS50030">
    <property type="entry name" value="UBA"/>
    <property type="match status" value="2"/>
</dbReference>
<dbReference type="GO" id="GO:0006289">
    <property type="term" value="P:nucleotide-excision repair"/>
    <property type="evidence" value="ECO:0007669"/>
    <property type="project" value="UniProtKB-UniRule"/>
</dbReference>
<dbReference type="Proteomes" id="UP000525078">
    <property type="component" value="Unassembled WGS sequence"/>
</dbReference>
<feature type="domain" description="Ubiquitin-like" evidence="8">
    <location>
        <begin position="49"/>
        <end position="127"/>
    </location>
</feature>
<dbReference type="NCBIfam" id="TIGR00601">
    <property type="entry name" value="rad23"/>
    <property type="match status" value="1"/>
</dbReference>
<dbReference type="CDD" id="cd14379">
    <property type="entry name" value="UBA1_Rad23_plant"/>
    <property type="match status" value="1"/>
</dbReference>
<evidence type="ECO:0000256" key="2">
    <source>
        <dbReference type="ARBA" id="ARBA00022737"/>
    </source>
</evidence>
<reference evidence="9 10" key="1">
    <citation type="journal article" date="2020" name="bioRxiv">
        <title>Sequence and annotation of 42 cannabis genomes reveals extensive copy number variation in cannabinoid synthesis and pathogen resistance genes.</title>
        <authorList>
            <person name="Mckernan K.J."/>
            <person name="Helbert Y."/>
            <person name="Kane L.T."/>
            <person name="Ebling H."/>
            <person name="Zhang L."/>
            <person name="Liu B."/>
            <person name="Eaton Z."/>
            <person name="Mclaughlin S."/>
            <person name="Kingan S."/>
            <person name="Baybayan P."/>
            <person name="Concepcion G."/>
            <person name="Jordan M."/>
            <person name="Riva A."/>
            <person name="Barbazuk W."/>
            <person name="Harkins T."/>
        </authorList>
    </citation>
    <scope>NUCLEOTIDE SEQUENCE [LARGE SCALE GENOMIC DNA]</scope>
    <source>
        <strain evidence="10">cv. Jamaican Lion 4</strain>
        <tissue evidence="9">Leaf</tissue>
    </source>
</reference>
<dbReference type="SUPFAM" id="SSF101238">
    <property type="entry name" value="XPC-binding domain"/>
    <property type="match status" value="1"/>
</dbReference>
<dbReference type="PROSITE" id="PS50053">
    <property type="entry name" value="UBIQUITIN_2"/>
    <property type="match status" value="1"/>
</dbReference>
<gene>
    <name evidence="9" type="ORF">F8388_004808</name>
</gene>
<dbReference type="GO" id="GO:0005654">
    <property type="term" value="C:nucleoplasm"/>
    <property type="evidence" value="ECO:0007669"/>
    <property type="project" value="TreeGrafter"/>
</dbReference>
<dbReference type="GO" id="GO:0043161">
    <property type="term" value="P:proteasome-mediated ubiquitin-dependent protein catabolic process"/>
    <property type="evidence" value="ECO:0007669"/>
    <property type="project" value="UniProtKB-UniRule"/>
</dbReference>
<dbReference type="GO" id="GO:0031593">
    <property type="term" value="F:polyubiquitin modification-dependent protein binding"/>
    <property type="evidence" value="ECO:0007669"/>
    <property type="project" value="UniProtKB-UniRule"/>
</dbReference>
<keyword evidence="5 6" id="KW-0539">Nucleus</keyword>
<evidence type="ECO:0000256" key="3">
    <source>
        <dbReference type="ARBA" id="ARBA00022763"/>
    </source>
</evidence>
<dbReference type="InterPro" id="IPR006636">
    <property type="entry name" value="STI1_HS-bd"/>
</dbReference>
<dbReference type="InterPro" id="IPR029071">
    <property type="entry name" value="Ubiquitin-like_domsf"/>
</dbReference>
<comment type="similarity">
    <text evidence="1 6">Belongs to the RAD23 family.</text>
</comment>
<organism evidence="9 10">
    <name type="scientific">Cannabis sativa</name>
    <name type="common">Hemp</name>
    <name type="synonym">Marijuana</name>
    <dbReference type="NCBI Taxonomy" id="3483"/>
    <lineage>
        <taxon>Eukaryota</taxon>
        <taxon>Viridiplantae</taxon>
        <taxon>Streptophyta</taxon>
        <taxon>Embryophyta</taxon>
        <taxon>Tracheophyta</taxon>
        <taxon>Spermatophyta</taxon>
        <taxon>Magnoliopsida</taxon>
        <taxon>eudicotyledons</taxon>
        <taxon>Gunneridae</taxon>
        <taxon>Pentapetalae</taxon>
        <taxon>rosids</taxon>
        <taxon>fabids</taxon>
        <taxon>Rosales</taxon>
        <taxon>Cannabaceae</taxon>
        <taxon>Cannabis</taxon>
    </lineage>
</organism>
<comment type="caution">
    <text evidence="9">The sequence shown here is derived from an EMBL/GenBank/DDBJ whole genome shotgun (WGS) entry which is preliminary data.</text>
</comment>
<dbReference type="SUPFAM" id="SSF46934">
    <property type="entry name" value="UBA-like"/>
    <property type="match status" value="2"/>
</dbReference>
<dbReference type="Gene3D" id="1.10.8.10">
    <property type="entry name" value="DNA helicase RuvA subunit, C-terminal domain"/>
    <property type="match status" value="2"/>
</dbReference>
<dbReference type="InterPro" id="IPR015360">
    <property type="entry name" value="XPC-bd"/>
</dbReference>
<dbReference type="PANTHER" id="PTHR10621">
    <property type="entry name" value="UV EXCISION REPAIR PROTEIN RAD23"/>
    <property type="match status" value="1"/>
</dbReference>
<evidence type="ECO:0000259" key="7">
    <source>
        <dbReference type="PROSITE" id="PS50030"/>
    </source>
</evidence>
<keyword evidence="6" id="KW-0963">Cytoplasm</keyword>
<dbReference type="GO" id="GO:0003684">
    <property type="term" value="F:damaged DNA binding"/>
    <property type="evidence" value="ECO:0007669"/>
    <property type="project" value="UniProtKB-UniRule"/>
</dbReference>
<dbReference type="SUPFAM" id="SSF54236">
    <property type="entry name" value="Ubiquitin-like"/>
    <property type="match status" value="1"/>
</dbReference>
<dbReference type="Pfam" id="PF00240">
    <property type="entry name" value="ubiquitin"/>
    <property type="match status" value="1"/>
</dbReference>
<sequence length="382" mass="41582">MYCLICKSLVWVCVVPFLLLVVTRVLFSLPPIKRRRFGTPSCIPILADMKLTVKTLKGSHFEIKVQPTDTIMAVKKNIEDIQGKDNYPCGQQLLIHNGKVLKDETTLAENKVTEDGFLVVMLSKSKTLGSGSAGTASSTQVLDTADTYGQAASNLVAGSNLEQTVQQLMDMGGGTWDRETVTRALRAAYNNPERAVDYLYSGIPEAAEVAVPAAHFPANQATETGGTTAPVSGAPNSSPLNMFPQETLAGDGGGALGTLDFLRNNPQFQTLRSMVQSNPQILQPMLQELGKQNPQLLRLIEENHAEFLQLINEPLEGSEGDLFDQPDQDMPHAINVTPAEQEAIERGMGFDRALVIEAYLACDRNEELAANYLLENAADFED</sequence>
<dbReference type="InterPro" id="IPR015940">
    <property type="entry name" value="UBA"/>
</dbReference>
<dbReference type="Gene3D" id="3.10.20.90">
    <property type="entry name" value="Phosphatidylinositol 3-kinase Catalytic Subunit, Chain A, domain 1"/>
    <property type="match status" value="1"/>
</dbReference>
<dbReference type="AlphaFoldDB" id="A0A7J6HRA6"/>
<dbReference type="InterPro" id="IPR000626">
    <property type="entry name" value="Ubiquitin-like_dom"/>
</dbReference>
<comment type="function">
    <text evidence="6">Multiubiquitin chain receptor involved in modulation of proteasomal degradation. Involved in nucleotide excision repair.</text>
</comment>
<feature type="domain" description="UBA" evidence="7">
    <location>
        <begin position="348"/>
        <end position="376"/>
    </location>
</feature>
<dbReference type="InterPro" id="IPR009060">
    <property type="entry name" value="UBA-like_sf"/>
</dbReference>
<keyword evidence="3 6" id="KW-0227">DNA damage</keyword>
<dbReference type="InterPro" id="IPR036353">
    <property type="entry name" value="XPC-bd_sf"/>
</dbReference>
<dbReference type="InterPro" id="IPR004806">
    <property type="entry name" value="Rad23"/>
</dbReference>
<dbReference type="SMART" id="SM00165">
    <property type="entry name" value="UBA"/>
    <property type="match status" value="2"/>
</dbReference>
<keyword evidence="4 6" id="KW-0234">DNA repair</keyword>
<name>A0A7J6HRA6_CANSA</name>
<evidence type="ECO:0000313" key="10">
    <source>
        <dbReference type="Proteomes" id="UP000525078"/>
    </source>
</evidence>
<dbReference type="SMART" id="SM00727">
    <property type="entry name" value="STI1"/>
    <property type="match status" value="1"/>
</dbReference>
<dbReference type="Pfam" id="PF00627">
    <property type="entry name" value="UBA"/>
    <property type="match status" value="2"/>
</dbReference>
<dbReference type="PANTHER" id="PTHR10621:SF0">
    <property type="entry name" value="UV EXCISION REPAIR PROTEIN RAD23"/>
    <property type="match status" value="1"/>
</dbReference>
<dbReference type="FunFam" id="1.10.10.540:FF:000001">
    <property type="entry name" value="UV excision repair protein RAD23 B"/>
    <property type="match status" value="1"/>
</dbReference>
<dbReference type="GO" id="GO:0005829">
    <property type="term" value="C:cytosol"/>
    <property type="evidence" value="ECO:0007669"/>
    <property type="project" value="TreeGrafter"/>
</dbReference>
<comment type="subcellular location">
    <subcellularLocation>
        <location evidence="6">Nucleus</location>
    </subcellularLocation>
    <subcellularLocation>
        <location evidence="6">Cytoplasm</location>
    </subcellularLocation>
</comment>
<dbReference type="PRINTS" id="PR01839">
    <property type="entry name" value="RAD23PROTEIN"/>
</dbReference>
<feature type="domain" description="UBA" evidence="7">
    <location>
        <begin position="159"/>
        <end position="202"/>
    </location>
</feature>
<protein>
    <recommendedName>
        <fullName evidence="6">Ubiquitin receptor RAD23</fullName>
    </recommendedName>
    <alternativeName>
        <fullName evidence="6">DNA repair protein RAD23</fullName>
    </alternativeName>
</protein>
<evidence type="ECO:0000259" key="8">
    <source>
        <dbReference type="PROSITE" id="PS50053"/>
    </source>
</evidence>
<accession>A0A7J6HRA6</accession>
<dbReference type="SMART" id="SM00213">
    <property type="entry name" value="UBQ"/>
    <property type="match status" value="1"/>
</dbReference>